<proteinExistence type="predicted"/>
<gene>
    <name evidence="1" type="ORF">SDRG_00315</name>
</gene>
<evidence type="ECO:0000313" key="1">
    <source>
        <dbReference type="EMBL" id="EQC42586.1"/>
    </source>
</evidence>
<dbReference type="EMBL" id="JH767132">
    <property type="protein sequence ID" value="EQC42586.1"/>
    <property type="molecule type" value="Genomic_DNA"/>
</dbReference>
<name>T0R6P0_SAPDV</name>
<dbReference type="AlphaFoldDB" id="T0R6P0"/>
<evidence type="ECO:0008006" key="3">
    <source>
        <dbReference type="Google" id="ProtNLM"/>
    </source>
</evidence>
<protein>
    <recommendedName>
        <fullName evidence="3">BZIP domain-containing protein</fullName>
    </recommendedName>
</protein>
<evidence type="ECO:0000313" key="2">
    <source>
        <dbReference type="Proteomes" id="UP000030762"/>
    </source>
</evidence>
<sequence>MKETTERRRRNREHVRKHRELNALEKQGLKDYVARLQATVNELTSIQDARRPLHWRDVAMALRAESDRAVSEQQHLRASLQRQEHVAQALWSYCLSMQATPRPLTTTTSWRHASVLGTTPSARRRGFEWLLQHMKCNLGRAFDGVFVPGDAGPGLRLHMTPIGALGAHIVVQKHRVDPFALETVFQYFATQHAEQMRLEDVAPDLRYVRYHYGSASQNIALQYFREHGRILLLSRGIEHDDVVPTGLLKRTWMDWIVLTPIGENATMIQEVYESTSWYGGDGAFVPLETTSPWYQQAVRLLPASAPRDEVFERYRLLFQTYLDEAFPNSEVAGCREWCRNH</sequence>
<accession>T0R6P0</accession>
<dbReference type="OrthoDB" id="74561at2759"/>
<dbReference type="GeneID" id="19941042"/>
<dbReference type="VEuPathDB" id="FungiDB:SDRG_00315"/>
<keyword evidence="2" id="KW-1185">Reference proteome</keyword>
<dbReference type="OMA" id="AGCREWC"/>
<dbReference type="InParanoid" id="T0R6P0"/>
<reference evidence="1 2" key="1">
    <citation type="submission" date="2012-04" db="EMBL/GenBank/DDBJ databases">
        <title>The Genome Sequence of Saprolegnia declina VS20.</title>
        <authorList>
            <consortium name="The Broad Institute Genome Sequencing Platform"/>
            <person name="Russ C."/>
            <person name="Nusbaum C."/>
            <person name="Tyler B."/>
            <person name="van West P."/>
            <person name="Dieguez-Uribeondo J."/>
            <person name="de Bruijn I."/>
            <person name="Tripathy S."/>
            <person name="Jiang R."/>
            <person name="Young S.K."/>
            <person name="Zeng Q."/>
            <person name="Gargeya S."/>
            <person name="Fitzgerald M."/>
            <person name="Haas B."/>
            <person name="Abouelleil A."/>
            <person name="Alvarado L."/>
            <person name="Arachchi H.M."/>
            <person name="Berlin A."/>
            <person name="Chapman S.B."/>
            <person name="Goldberg J."/>
            <person name="Griggs A."/>
            <person name="Gujja S."/>
            <person name="Hansen M."/>
            <person name="Howarth C."/>
            <person name="Imamovic A."/>
            <person name="Larimer J."/>
            <person name="McCowen C."/>
            <person name="Montmayeur A."/>
            <person name="Murphy C."/>
            <person name="Neiman D."/>
            <person name="Pearson M."/>
            <person name="Priest M."/>
            <person name="Roberts A."/>
            <person name="Saif S."/>
            <person name="Shea T."/>
            <person name="Sisk P."/>
            <person name="Sykes S."/>
            <person name="Wortman J."/>
            <person name="Nusbaum C."/>
            <person name="Birren B."/>
        </authorList>
    </citation>
    <scope>NUCLEOTIDE SEQUENCE [LARGE SCALE GENOMIC DNA]</scope>
    <source>
        <strain evidence="1 2">VS20</strain>
    </source>
</reference>
<organism evidence="1 2">
    <name type="scientific">Saprolegnia diclina (strain VS20)</name>
    <dbReference type="NCBI Taxonomy" id="1156394"/>
    <lineage>
        <taxon>Eukaryota</taxon>
        <taxon>Sar</taxon>
        <taxon>Stramenopiles</taxon>
        <taxon>Oomycota</taxon>
        <taxon>Saprolegniomycetes</taxon>
        <taxon>Saprolegniales</taxon>
        <taxon>Saprolegniaceae</taxon>
        <taxon>Saprolegnia</taxon>
    </lineage>
</organism>
<dbReference type="RefSeq" id="XP_008604009.1">
    <property type="nucleotide sequence ID" value="XM_008605787.1"/>
</dbReference>
<dbReference type="Proteomes" id="UP000030762">
    <property type="component" value="Unassembled WGS sequence"/>
</dbReference>